<feature type="chain" id="PRO_5032403074" evidence="1">
    <location>
        <begin position="41"/>
        <end position="221"/>
    </location>
</feature>
<dbReference type="InterPro" id="IPR012674">
    <property type="entry name" value="Calycin"/>
</dbReference>
<proteinExistence type="predicted"/>
<evidence type="ECO:0000259" key="2">
    <source>
        <dbReference type="Pfam" id="PF08212"/>
    </source>
</evidence>
<evidence type="ECO:0000313" key="3">
    <source>
        <dbReference type="EMBL" id="MUG32138.1"/>
    </source>
</evidence>
<dbReference type="EMBL" id="WFKQ01000003">
    <property type="protein sequence ID" value="MUG32138.1"/>
    <property type="molecule type" value="Genomic_DNA"/>
</dbReference>
<evidence type="ECO:0000256" key="1">
    <source>
        <dbReference type="SAM" id="SignalP"/>
    </source>
</evidence>
<organism evidence="3 4">
    <name type="scientific">Psychrobacter sanguinis</name>
    <dbReference type="NCBI Taxonomy" id="861445"/>
    <lineage>
        <taxon>Bacteria</taxon>
        <taxon>Pseudomonadati</taxon>
        <taxon>Pseudomonadota</taxon>
        <taxon>Gammaproteobacteria</taxon>
        <taxon>Moraxellales</taxon>
        <taxon>Moraxellaceae</taxon>
        <taxon>Psychrobacter</taxon>
    </lineage>
</organism>
<name>A0A844M0J3_9GAMM</name>
<feature type="domain" description="Lipocalin/cytosolic fatty-acid binding" evidence="2">
    <location>
        <begin position="61"/>
        <end position="210"/>
    </location>
</feature>
<dbReference type="InterPro" id="IPR022272">
    <property type="entry name" value="Lipocalin_CS"/>
</dbReference>
<keyword evidence="4" id="KW-1185">Reference proteome</keyword>
<feature type="signal peptide" evidence="1">
    <location>
        <begin position="1"/>
        <end position="40"/>
    </location>
</feature>
<reference evidence="3 4" key="1">
    <citation type="journal article" date="2019" name="PLoS ONE">
        <title>Pup mortality in New Zealand sea lions (Phocarctos hookeri) at Enderby Island, Auckland Islands, 2013-18.</title>
        <authorList>
            <person name="Michael S.A."/>
            <person name="Hayman D.T.S."/>
            <person name="Gray R."/>
            <person name="Zhang J."/>
            <person name="Rogers L."/>
            <person name="Roe W.D."/>
        </authorList>
    </citation>
    <scope>NUCLEOTIDE SEQUENCE [LARGE SCALE GENOMIC DNA]</scope>
    <source>
        <strain evidence="3 4">SM868</strain>
    </source>
</reference>
<evidence type="ECO:0000313" key="4">
    <source>
        <dbReference type="Proteomes" id="UP000442109"/>
    </source>
</evidence>
<dbReference type="PROSITE" id="PS00213">
    <property type="entry name" value="LIPOCALIN"/>
    <property type="match status" value="1"/>
</dbReference>
<dbReference type="InterPro" id="IPR047202">
    <property type="entry name" value="Lipocalin_Blc-like_dom"/>
</dbReference>
<dbReference type="AlphaFoldDB" id="A0A844M0J3"/>
<dbReference type="PANTHER" id="PTHR10612:SF34">
    <property type="entry name" value="APOLIPOPROTEIN D"/>
    <property type="match status" value="1"/>
</dbReference>
<dbReference type="PANTHER" id="PTHR10612">
    <property type="entry name" value="APOLIPOPROTEIN D"/>
    <property type="match status" value="1"/>
</dbReference>
<keyword evidence="1" id="KW-0732">Signal</keyword>
<dbReference type="GO" id="GO:0006950">
    <property type="term" value="P:response to stress"/>
    <property type="evidence" value="ECO:0007669"/>
    <property type="project" value="UniProtKB-ARBA"/>
</dbReference>
<accession>A0A844M0J3</accession>
<dbReference type="CDD" id="cd19438">
    <property type="entry name" value="lipocalin_Blc-like"/>
    <property type="match status" value="1"/>
</dbReference>
<dbReference type="Pfam" id="PF08212">
    <property type="entry name" value="Lipocalin_2"/>
    <property type="match status" value="1"/>
</dbReference>
<dbReference type="SUPFAM" id="SSF50814">
    <property type="entry name" value="Lipocalins"/>
    <property type="match status" value="1"/>
</dbReference>
<sequence>MNKYHHDVSERAFMKALLKHTGIALALLVPLAAYSTFSHAETGNMVTPATAETTPHSVPSVDLNKYAGQWYEIARLPMYFQRNCASDVTATYNLNQTDAGKIESVDVINQCKKADGSMMSATGIAKPANESGSQLKVTFLPSWLRWLPVGKADYWVLALDEDYKSALVGTPDNKYLWILSRTPTLSQSTYDKYVNTAKIQGYDVSKLEITSHSGAAQTVTQ</sequence>
<dbReference type="InterPro" id="IPR000566">
    <property type="entry name" value="Lipocln_cytosolic_FA-bd_dom"/>
</dbReference>
<comment type="caution">
    <text evidence="3">The sequence shown here is derived from an EMBL/GenBank/DDBJ whole genome shotgun (WGS) entry which is preliminary data.</text>
</comment>
<dbReference type="Gene3D" id="2.40.128.20">
    <property type="match status" value="1"/>
</dbReference>
<protein>
    <submittedName>
        <fullName evidence="3">Lipocalin</fullName>
    </submittedName>
</protein>
<dbReference type="Proteomes" id="UP000442109">
    <property type="component" value="Unassembled WGS sequence"/>
</dbReference>
<gene>
    <name evidence="3" type="ORF">GB996_04940</name>
</gene>
<dbReference type="OrthoDB" id="9793905at2"/>